<dbReference type="EMBL" id="AMZH03010335">
    <property type="protein sequence ID" value="RRT54945.1"/>
    <property type="molecule type" value="Genomic_DNA"/>
</dbReference>
<organism evidence="1 2">
    <name type="scientific">Ensete ventricosum</name>
    <name type="common">Abyssinian banana</name>
    <name type="synonym">Musa ensete</name>
    <dbReference type="NCBI Taxonomy" id="4639"/>
    <lineage>
        <taxon>Eukaryota</taxon>
        <taxon>Viridiplantae</taxon>
        <taxon>Streptophyta</taxon>
        <taxon>Embryophyta</taxon>
        <taxon>Tracheophyta</taxon>
        <taxon>Spermatophyta</taxon>
        <taxon>Magnoliopsida</taxon>
        <taxon>Liliopsida</taxon>
        <taxon>Zingiberales</taxon>
        <taxon>Musaceae</taxon>
        <taxon>Ensete</taxon>
    </lineage>
</organism>
<accession>A0A426YTC1</accession>
<protein>
    <submittedName>
        <fullName evidence="1">Uncharacterized protein</fullName>
    </submittedName>
</protein>
<comment type="caution">
    <text evidence="1">The sequence shown here is derived from an EMBL/GenBank/DDBJ whole genome shotgun (WGS) entry which is preliminary data.</text>
</comment>
<dbReference type="Proteomes" id="UP000287651">
    <property type="component" value="Unassembled WGS sequence"/>
</dbReference>
<reference evidence="1 2" key="1">
    <citation type="journal article" date="2014" name="Agronomy (Basel)">
        <title>A Draft Genome Sequence for Ensete ventricosum, the Drought-Tolerant Tree Against Hunger.</title>
        <authorList>
            <person name="Harrison J."/>
            <person name="Moore K.A."/>
            <person name="Paszkiewicz K."/>
            <person name="Jones T."/>
            <person name="Grant M."/>
            <person name="Ambacheew D."/>
            <person name="Muzemil S."/>
            <person name="Studholme D.J."/>
        </authorList>
    </citation>
    <scope>NUCLEOTIDE SEQUENCE [LARGE SCALE GENOMIC DNA]</scope>
</reference>
<gene>
    <name evidence="1" type="ORF">B296_00022952</name>
</gene>
<evidence type="ECO:0000313" key="2">
    <source>
        <dbReference type="Proteomes" id="UP000287651"/>
    </source>
</evidence>
<name>A0A426YTC1_ENSVE</name>
<evidence type="ECO:0000313" key="1">
    <source>
        <dbReference type="EMBL" id="RRT54945.1"/>
    </source>
</evidence>
<proteinExistence type="predicted"/>
<sequence length="176" mass="19644">MYRSVSKLQTLALGTSSERQFGIRRPNQTYKFALVGSIEPTNHVVILAHNPDSQTYARFSQFPPPKISPSAFVADDFFLCFHRRWFLPLPSSLPLSSIKSPQLPLLSATIVHHVAIHDMTTLSLLLSVTPQLPLLSATSCYPRLCYFLLSVHNSAIHDSASHRDFSLSVSTLPYCC</sequence>
<dbReference type="AlphaFoldDB" id="A0A426YTC1"/>